<sequence length="104" mass="11981">MKNYLMKRYDLTNKEGYKIAIQDFRLITFAAVSLCLWAIFNPSRKKQKQTAEELIKQGKSNGVKEMEIIMEDRTGLHLDVPIKDVNIKTEIGSEGKTVVKVTYK</sequence>
<keyword evidence="1" id="KW-0472">Membrane</keyword>
<protein>
    <submittedName>
        <fullName evidence="2">Uncharacterized protein</fullName>
    </submittedName>
</protein>
<gene>
    <name evidence="2" type="ORF">HMPREF1555_01813</name>
</gene>
<evidence type="ECO:0000256" key="1">
    <source>
        <dbReference type="SAM" id="Phobius"/>
    </source>
</evidence>
<keyword evidence="1" id="KW-0812">Transmembrane</keyword>
<evidence type="ECO:0000313" key="2">
    <source>
        <dbReference type="EMBL" id="ERJ64481.1"/>
    </source>
</evidence>
<keyword evidence="1" id="KW-1133">Transmembrane helix</keyword>
<evidence type="ECO:0000313" key="3">
    <source>
        <dbReference type="Proteomes" id="UP000016630"/>
    </source>
</evidence>
<reference evidence="2 3" key="1">
    <citation type="submission" date="2013-06" db="EMBL/GenBank/DDBJ databases">
        <authorList>
            <person name="Weinstock G."/>
            <person name="Sodergren E."/>
            <person name="Lobos E.A."/>
            <person name="Fulton L."/>
            <person name="Fulton R."/>
            <person name="Courtney L."/>
            <person name="Fronick C."/>
            <person name="O'Laughlin M."/>
            <person name="Godfrey J."/>
            <person name="Wilson R.M."/>
            <person name="Miner T."/>
            <person name="Farmer C."/>
            <person name="Delehaunty K."/>
            <person name="Cordes M."/>
            <person name="Minx P."/>
            <person name="Tomlinson C."/>
            <person name="Chen J."/>
            <person name="Wollam A."/>
            <person name="Pepin K.H."/>
            <person name="Bhonagiri V."/>
            <person name="Zhang X."/>
            <person name="Warren W."/>
            <person name="Mitreva M."/>
            <person name="Mardis E.R."/>
            <person name="Wilson R.K."/>
        </authorList>
    </citation>
    <scope>NUCLEOTIDE SEQUENCE [LARGE SCALE GENOMIC DNA]</scope>
    <source>
        <strain evidence="2 3">F0570</strain>
    </source>
</reference>
<dbReference type="PATRIC" id="fig|1227271.3.peg.1581"/>
<accession>A0A0E2LP92</accession>
<dbReference type="RefSeq" id="WP_021665837.1">
    <property type="nucleotide sequence ID" value="NZ_KI259213.1"/>
</dbReference>
<dbReference type="EMBL" id="AWUW01000131">
    <property type="protein sequence ID" value="ERJ64481.1"/>
    <property type="molecule type" value="Genomic_DNA"/>
</dbReference>
<name>A0A0E2LP92_PORGN</name>
<dbReference type="HOGENOM" id="CLU_2247572_0_0_10"/>
<proteinExistence type="predicted"/>
<feature type="transmembrane region" description="Helical" evidence="1">
    <location>
        <begin position="20"/>
        <end position="40"/>
    </location>
</feature>
<dbReference type="AlphaFoldDB" id="A0A0E2LP92"/>
<comment type="caution">
    <text evidence="2">The sequence shown here is derived from an EMBL/GenBank/DDBJ whole genome shotgun (WGS) entry which is preliminary data.</text>
</comment>
<organism evidence="2 3">
    <name type="scientific">Porphyromonas gingivalis F0570</name>
    <dbReference type="NCBI Taxonomy" id="1227271"/>
    <lineage>
        <taxon>Bacteria</taxon>
        <taxon>Pseudomonadati</taxon>
        <taxon>Bacteroidota</taxon>
        <taxon>Bacteroidia</taxon>
        <taxon>Bacteroidales</taxon>
        <taxon>Porphyromonadaceae</taxon>
        <taxon>Porphyromonas</taxon>
    </lineage>
</organism>
<dbReference type="Proteomes" id="UP000016630">
    <property type="component" value="Unassembled WGS sequence"/>
</dbReference>